<dbReference type="InterPro" id="IPR015797">
    <property type="entry name" value="NUDIX_hydrolase-like_dom_sf"/>
</dbReference>
<dbReference type="PANTHER" id="PTHR43046:SF14">
    <property type="entry name" value="MUTT_NUDIX FAMILY PROTEIN"/>
    <property type="match status" value="1"/>
</dbReference>
<evidence type="ECO:0000313" key="6">
    <source>
        <dbReference type="EMBL" id="SHJ77027.1"/>
    </source>
</evidence>
<dbReference type="Gene3D" id="3.90.79.10">
    <property type="entry name" value="Nucleoside Triphosphate Pyrophosphohydrolase"/>
    <property type="match status" value="1"/>
</dbReference>
<dbReference type="PANTHER" id="PTHR43046">
    <property type="entry name" value="GDP-MANNOSE MANNOSYL HYDROLASE"/>
    <property type="match status" value="1"/>
</dbReference>
<dbReference type="RefSeq" id="WP_073380198.1">
    <property type="nucleotide sequence ID" value="NZ_FQZK01000009.1"/>
</dbReference>
<dbReference type="InterPro" id="IPR000086">
    <property type="entry name" value="NUDIX_hydrolase_dom"/>
</dbReference>
<organism evidence="6 7">
    <name type="scientific">Nocardiopsis flavescens</name>
    <dbReference type="NCBI Taxonomy" id="758803"/>
    <lineage>
        <taxon>Bacteria</taxon>
        <taxon>Bacillati</taxon>
        <taxon>Actinomycetota</taxon>
        <taxon>Actinomycetes</taxon>
        <taxon>Streptosporangiales</taxon>
        <taxon>Nocardiopsidaceae</taxon>
        <taxon>Nocardiopsis</taxon>
    </lineage>
</organism>
<comment type="similarity">
    <text evidence="2 4">Belongs to the Nudix hydrolase family.</text>
</comment>
<proteinExistence type="inferred from homology"/>
<evidence type="ECO:0000256" key="2">
    <source>
        <dbReference type="ARBA" id="ARBA00005582"/>
    </source>
</evidence>
<comment type="cofactor">
    <cofactor evidence="1">
        <name>Mg(2+)</name>
        <dbReference type="ChEBI" id="CHEBI:18420"/>
    </cofactor>
</comment>
<dbReference type="Pfam" id="PF00293">
    <property type="entry name" value="NUDIX"/>
    <property type="match status" value="1"/>
</dbReference>
<keyword evidence="3 4" id="KW-0378">Hydrolase</keyword>
<keyword evidence="7" id="KW-1185">Reference proteome</keyword>
<dbReference type="PROSITE" id="PS51462">
    <property type="entry name" value="NUDIX"/>
    <property type="match status" value="1"/>
</dbReference>
<gene>
    <name evidence="6" type="ORF">SAMN05421803_109135</name>
</gene>
<evidence type="ECO:0000313" key="7">
    <source>
        <dbReference type="Proteomes" id="UP000184452"/>
    </source>
</evidence>
<dbReference type="GO" id="GO:0016787">
    <property type="term" value="F:hydrolase activity"/>
    <property type="evidence" value="ECO:0007669"/>
    <property type="project" value="UniProtKB-KW"/>
</dbReference>
<accession>A0A1M6M0L6</accession>
<protein>
    <submittedName>
        <fullName evidence="6">8-oxo-dGTP diphosphatase</fullName>
    </submittedName>
</protein>
<dbReference type="PRINTS" id="PR00502">
    <property type="entry name" value="NUDIXFAMILY"/>
</dbReference>
<reference evidence="6 7" key="1">
    <citation type="submission" date="2016-11" db="EMBL/GenBank/DDBJ databases">
        <authorList>
            <person name="Jaros S."/>
            <person name="Januszkiewicz K."/>
            <person name="Wedrychowicz H."/>
        </authorList>
    </citation>
    <scope>NUCLEOTIDE SEQUENCE [LARGE SCALE GENOMIC DNA]</scope>
    <source>
        <strain evidence="6 7">CGMCC 4.5723</strain>
    </source>
</reference>
<dbReference type="EMBL" id="FQZK01000009">
    <property type="protein sequence ID" value="SHJ77027.1"/>
    <property type="molecule type" value="Genomic_DNA"/>
</dbReference>
<evidence type="ECO:0000256" key="3">
    <source>
        <dbReference type="ARBA" id="ARBA00022801"/>
    </source>
</evidence>
<feature type="domain" description="Nudix hydrolase" evidence="5">
    <location>
        <begin position="5"/>
        <end position="134"/>
    </location>
</feature>
<evidence type="ECO:0000256" key="1">
    <source>
        <dbReference type="ARBA" id="ARBA00001946"/>
    </source>
</evidence>
<sequence length="137" mass="14863">MRVDDQPRGAVAIIANARGDLLLHLRDDVPHIAWPGHWSVLGGGCDPGESPHQAIVRELHEEAGLAVADLDELFEVPDVHGSGQLITVYSGTWEGEAAALALTEGTKLDWVAPDLLDILLIPPFIRTALHRYLADRP</sequence>
<dbReference type="Proteomes" id="UP000184452">
    <property type="component" value="Unassembled WGS sequence"/>
</dbReference>
<dbReference type="OrthoDB" id="3533156at2"/>
<evidence type="ECO:0000259" key="5">
    <source>
        <dbReference type="PROSITE" id="PS51462"/>
    </source>
</evidence>
<dbReference type="InterPro" id="IPR020084">
    <property type="entry name" value="NUDIX_hydrolase_CS"/>
</dbReference>
<dbReference type="PROSITE" id="PS00893">
    <property type="entry name" value="NUDIX_BOX"/>
    <property type="match status" value="1"/>
</dbReference>
<name>A0A1M6M0L6_9ACTN</name>
<dbReference type="STRING" id="758803.SAMN05421803_109135"/>
<dbReference type="SUPFAM" id="SSF55811">
    <property type="entry name" value="Nudix"/>
    <property type="match status" value="1"/>
</dbReference>
<dbReference type="InterPro" id="IPR020476">
    <property type="entry name" value="Nudix_hydrolase"/>
</dbReference>
<dbReference type="AlphaFoldDB" id="A0A1M6M0L6"/>
<evidence type="ECO:0000256" key="4">
    <source>
        <dbReference type="RuleBase" id="RU003476"/>
    </source>
</evidence>